<dbReference type="RefSeq" id="WP_223273645.1">
    <property type="nucleotide sequence ID" value="NZ_JAAXOR010000002.1"/>
</dbReference>
<organism evidence="5 6">
    <name type="scientific">Nocardia cerradoensis</name>
    <dbReference type="NCBI Taxonomy" id="85688"/>
    <lineage>
        <taxon>Bacteria</taxon>
        <taxon>Bacillati</taxon>
        <taxon>Actinomycetota</taxon>
        <taxon>Actinomycetes</taxon>
        <taxon>Mycobacteriales</taxon>
        <taxon>Nocardiaceae</taxon>
        <taxon>Nocardia</taxon>
    </lineage>
</organism>
<dbReference type="Gene3D" id="1.10.10.60">
    <property type="entry name" value="Homeodomain-like"/>
    <property type="match status" value="1"/>
</dbReference>
<gene>
    <name evidence="5" type="primary">virS_2</name>
    <name evidence="5" type="ORF">B7C42_05078</name>
</gene>
<dbReference type="GO" id="GO:0000976">
    <property type="term" value="F:transcription cis-regulatory region binding"/>
    <property type="evidence" value="ECO:0007669"/>
    <property type="project" value="TreeGrafter"/>
</dbReference>
<dbReference type="AlphaFoldDB" id="A0A231H1M2"/>
<feature type="domain" description="HTH araC/xylS-type" evidence="4">
    <location>
        <begin position="254"/>
        <end position="352"/>
    </location>
</feature>
<keyword evidence="1" id="KW-0805">Transcription regulation</keyword>
<dbReference type="GO" id="GO:0005829">
    <property type="term" value="C:cytosol"/>
    <property type="evidence" value="ECO:0007669"/>
    <property type="project" value="TreeGrafter"/>
</dbReference>
<keyword evidence="6" id="KW-1185">Reference proteome</keyword>
<dbReference type="Proteomes" id="UP000215506">
    <property type="component" value="Unassembled WGS sequence"/>
</dbReference>
<dbReference type="PANTHER" id="PTHR47894">
    <property type="entry name" value="HTH-TYPE TRANSCRIPTIONAL REGULATOR GADX"/>
    <property type="match status" value="1"/>
</dbReference>
<sequence>MLVRSPAFLTLRDKYLILDDMSVIRSAGLRGFRATVAELGGNAEEYATAAGYPIAALDADDLLVSDEAMALVLEIAADRLRCPDLGLRIAARQDLGMLGPLALAIRSSPTLADALECTSRYLFVHARSLSLTIEPDPYGDRGVTALRYGVEPGFPQPVQGTDLGLGFLHRTLIRLVEGPYGLRSVELPYRPPGSRATYENFFGVPVRFERPAAMLRLPSNLTTRAIAGGDANLRRLAVAFLAEQAGDTGASTVPGVRAAVQQLLGTTAPQIDSVARLLTIHPRTLQRRLAAERTTFAAIVDDVRRSEARRYLTTTDLPMSQIASLLGLAEQATLTRCARRWWDSTPTAIRRTARA</sequence>
<proteinExistence type="predicted"/>
<comment type="caution">
    <text evidence="5">The sequence shown here is derived from an EMBL/GenBank/DDBJ whole genome shotgun (WGS) entry which is preliminary data.</text>
</comment>
<dbReference type="InterPro" id="IPR032687">
    <property type="entry name" value="AraC-type_N"/>
</dbReference>
<dbReference type="SMART" id="SM00342">
    <property type="entry name" value="HTH_ARAC"/>
    <property type="match status" value="1"/>
</dbReference>
<dbReference type="GO" id="GO:0003700">
    <property type="term" value="F:DNA-binding transcription factor activity"/>
    <property type="evidence" value="ECO:0007669"/>
    <property type="project" value="InterPro"/>
</dbReference>
<protein>
    <submittedName>
        <fullName evidence="5">HTH-type transcriptional regulator VirS</fullName>
    </submittedName>
</protein>
<keyword evidence="2" id="KW-0238">DNA-binding</keyword>
<dbReference type="InterPro" id="IPR009057">
    <property type="entry name" value="Homeodomain-like_sf"/>
</dbReference>
<name>A0A231H1M2_9NOCA</name>
<dbReference type="EMBL" id="NGAF01000012">
    <property type="protein sequence ID" value="OXR42741.1"/>
    <property type="molecule type" value="Genomic_DNA"/>
</dbReference>
<dbReference type="InterPro" id="IPR018060">
    <property type="entry name" value="HTH_AraC"/>
</dbReference>
<evidence type="ECO:0000256" key="1">
    <source>
        <dbReference type="ARBA" id="ARBA00023015"/>
    </source>
</evidence>
<keyword evidence="3" id="KW-0804">Transcription</keyword>
<reference evidence="5 6" key="1">
    <citation type="submission" date="2017-07" db="EMBL/GenBank/DDBJ databases">
        <title>First draft Genome Sequence of Nocardia cerradoensis isolated from human infection.</title>
        <authorList>
            <person name="Carrasco G."/>
        </authorList>
    </citation>
    <scope>NUCLEOTIDE SEQUENCE [LARGE SCALE GENOMIC DNA]</scope>
    <source>
        <strain evidence="5 6">CNM20130759</strain>
    </source>
</reference>
<evidence type="ECO:0000259" key="4">
    <source>
        <dbReference type="PROSITE" id="PS01124"/>
    </source>
</evidence>
<dbReference type="SUPFAM" id="SSF46689">
    <property type="entry name" value="Homeodomain-like"/>
    <property type="match status" value="1"/>
</dbReference>
<evidence type="ECO:0000313" key="5">
    <source>
        <dbReference type="EMBL" id="OXR42741.1"/>
    </source>
</evidence>
<accession>A0A231H1M2</accession>
<evidence type="ECO:0000256" key="2">
    <source>
        <dbReference type="ARBA" id="ARBA00023125"/>
    </source>
</evidence>
<dbReference type="PROSITE" id="PS01124">
    <property type="entry name" value="HTH_ARAC_FAMILY_2"/>
    <property type="match status" value="1"/>
</dbReference>
<dbReference type="PANTHER" id="PTHR47894:SF4">
    <property type="entry name" value="HTH-TYPE TRANSCRIPTIONAL REGULATOR GADX"/>
    <property type="match status" value="1"/>
</dbReference>
<dbReference type="Pfam" id="PF12625">
    <property type="entry name" value="Arabinose_bd"/>
    <property type="match status" value="1"/>
</dbReference>
<evidence type="ECO:0000313" key="6">
    <source>
        <dbReference type="Proteomes" id="UP000215506"/>
    </source>
</evidence>
<dbReference type="Pfam" id="PF12833">
    <property type="entry name" value="HTH_18"/>
    <property type="match status" value="1"/>
</dbReference>
<evidence type="ECO:0000256" key="3">
    <source>
        <dbReference type="ARBA" id="ARBA00023163"/>
    </source>
</evidence>